<dbReference type="GO" id="GO:0005975">
    <property type="term" value="P:carbohydrate metabolic process"/>
    <property type="evidence" value="ECO:0007669"/>
    <property type="project" value="InterPro"/>
</dbReference>
<dbReference type="PANTHER" id="PTHR43103">
    <property type="entry name" value="NUCLEOSIDE-DIPHOSPHATE-SUGAR EPIMERASE"/>
    <property type="match status" value="1"/>
</dbReference>
<evidence type="ECO:0000256" key="3">
    <source>
        <dbReference type="ARBA" id="ARBA00023277"/>
    </source>
</evidence>
<gene>
    <name evidence="6" type="primary">GMHD</name>
    <name evidence="6" type="ordered locus">WS0679</name>
</gene>
<dbReference type="Proteomes" id="UP000000422">
    <property type="component" value="Chromosome"/>
</dbReference>
<dbReference type="KEGG" id="wsu:WS0679"/>
<dbReference type="EMBL" id="BX571658">
    <property type="protein sequence ID" value="CAE09807.1"/>
    <property type="molecule type" value="Genomic_DNA"/>
</dbReference>
<protein>
    <submittedName>
        <fullName evidence="6">GLYCERO-MANNOHEPTOSE-EPIMERASE</fullName>
    </submittedName>
</protein>
<dbReference type="GO" id="GO:0008712">
    <property type="term" value="F:ADP-glyceromanno-heptose 6-epimerase activity"/>
    <property type="evidence" value="ECO:0007669"/>
    <property type="project" value="InterPro"/>
</dbReference>
<keyword evidence="4" id="KW-0472">Membrane</keyword>
<dbReference type="PANTHER" id="PTHR43103:SF3">
    <property type="entry name" value="ADP-L-GLYCERO-D-MANNO-HEPTOSE-6-EPIMERASE"/>
    <property type="match status" value="1"/>
</dbReference>
<keyword evidence="1" id="KW-0521">NADP</keyword>
<keyword evidence="3" id="KW-0119">Carbohydrate metabolism</keyword>
<evidence type="ECO:0000259" key="5">
    <source>
        <dbReference type="Pfam" id="PF01370"/>
    </source>
</evidence>
<dbReference type="GO" id="GO:0050661">
    <property type="term" value="F:NADP binding"/>
    <property type="evidence" value="ECO:0007669"/>
    <property type="project" value="InterPro"/>
</dbReference>
<dbReference type="HOGENOM" id="CLU_007383_1_3_7"/>
<evidence type="ECO:0000313" key="6">
    <source>
        <dbReference type="EMBL" id="CAE09807.1"/>
    </source>
</evidence>
<proteinExistence type="predicted"/>
<organism evidence="7">
    <name type="scientific">Wolinella succinogenes (strain ATCC 29543 / DSM 1740 / CCUG 13145 / JCM 31913 / LMG 7466 / NCTC 11488 / FDC 602W)</name>
    <name type="common">Vibrio succinogenes</name>
    <dbReference type="NCBI Taxonomy" id="273121"/>
    <lineage>
        <taxon>Bacteria</taxon>
        <taxon>Pseudomonadati</taxon>
        <taxon>Campylobacterota</taxon>
        <taxon>Epsilonproteobacteria</taxon>
        <taxon>Campylobacterales</taxon>
        <taxon>Helicobacteraceae</taxon>
        <taxon>Wolinella</taxon>
    </lineage>
</organism>
<dbReference type="STRING" id="273121.WS0679"/>
<keyword evidence="7" id="KW-1185">Reference proteome</keyword>
<name>Q7M9U2_WOLSU</name>
<dbReference type="InterPro" id="IPR001509">
    <property type="entry name" value="Epimerase_deHydtase"/>
</dbReference>
<feature type="domain" description="NAD-dependent epimerase/dehydratase" evidence="5">
    <location>
        <begin position="13"/>
        <end position="257"/>
    </location>
</feature>
<dbReference type="eggNOG" id="COG0451">
    <property type="taxonomic scope" value="Bacteria"/>
</dbReference>
<dbReference type="InterPro" id="IPR011912">
    <property type="entry name" value="Heptose_epim"/>
</dbReference>
<dbReference type="RefSeq" id="WP_011138607.1">
    <property type="nucleotide sequence ID" value="NC_005090.1"/>
</dbReference>
<evidence type="ECO:0000256" key="4">
    <source>
        <dbReference type="SAM" id="Phobius"/>
    </source>
</evidence>
<dbReference type="Gene3D" id="3.40.50.720">
    <property type="entry name" value="NAD(P)-binding Rossmann-like Domain"/>
    <property type="match status" value="1"/>
</dbReference>
<sequence>MQYIDDSLENKTILITGGAGFVGSNLAFYFQKHHPKARVIVFDSFRSGEMFPEGNLKSLGHFKNLLGFTGEVIAGDINSPQDLKRLEAYPLDYVFHEAAISDTTVMNQELMIRSNTNAFKDLLDLCVKKGASLIYASSAGTYGNTKAPNSVGANEVPENVYGFSKLMMDNLAYTYMREYPNLQIVGLRYFNVYGEREFHKGKTASMILQLGLQALEHQRVRLFKFGEQKRDFVYIKDVVQANVKAMKSQKSGVYNVGYGKARTYNDIVEALRVELGAFEVEYIDNPYRFFQNHTEANIAPTKQFLGYEPRFSLEAGVKSYVDEIKRIHEENKK</sequence>
<evidence type="ECO:0000256" key="2">
    <source>
        <dbReference type="ARBA" id="ARBA00023235"/>
    </source>
</evidence>
<dbReference type="Pfam" id="PF01370">
    <property type="entry name" value="Epimerase"/>
    <property type="match status" value="1"/>
</dbReference>
<keyword evidence="4" id="KW-1133">Transmembrane helix</keyword>
<evidence type="ECO:0000313" key="7">
    <source>
        <dbReference type="Proteomes" id="UP000000422"/>
    </source>
</evidence>
<reference evidence="6 7" key="1">
    <citation type="journal article" date="2003" name="Proc. Natl. Acad. Sci. U.S.A.">
        <title>Complete genome sequence and analysis of Wolinella succinogenes.</title>
        <authorList>
            <person name="Baar C."/>
            <person name="Eppinger M."/>
            <person name="Raddatz G."/>
            <person name="Simon JM."/>
            <person name="Lanz C."/>
            <person name="Klimmek O."/>
            <person name="Nandakumar R."/>
            <person name="Gross R."/>
            <person name="Rosinus A."/>
            <person name="Keller H."/>
            <person name="Jagtap P."/>
            <person name="Linke B."/>
            <person name="Meyer F."/>
            <person name="Lederer H."/>
            <person name="Schuster S.C."/>
        </authorList>
    </citation>
    <scope>NUCLEOTIDE SEQUENCE [LARGE SCALE GENOMIC DNA]</scope>
    <source>
        <strain evidence="7">ATCC 29543 / DSM 1740 / CCUG 13145 / JCM 31913 / LMG 7466 / NCTC 11488 / FDC 602W</strain>
    </source>
</reference>
<dbReference type="NCBIfam" id="TIGR02197">
    <property type="entry name" value="heptose_epim"/>
    <property type="match status" value="1"/>
</dbReference>
<keyword evidence="4" id="KW-0812">Transmembrane</keyword>
<evidence type="ECO:0000256" key="1">
    <source>
        <dbReference type="ARBA" id="ARBA00022857"/>
    </source>
</evidence>
<keyword evidence="2" id="KW-0413">Isomerase</keyword>
<feature type="transmembrane region" description="Helical" evidence="4">
    <location>
        <begin position="12"/>
        <end position="30"/>
    </location>
</feature>
<dbReference type="AlphaFoldDB" id="Q7M9U2"/>
<dbReference type="SUPFAM" id="SSF51735">
    <property type="entry name" value="NAD(P)-binding Rossmann-fold domains"/>
    <property type="match status" value="1"/>
</dbReference>
<dbReference type="Gene3D" id="3.90.25.10">
    <property type="entry name" value="UDP-galactose 4-epimerase, domain 1"/>
    <property type="match status" value="1"/>
</dbReference>
<accession>Q7M9U2</accession>
<dbReference type="InterPro" id="IPR036291">
    <property type="entry name" value="NAD(P)-bd_dom_sf"/>
</dbReference>